<evidence type="ECO:0000313" key="4">
    <source>
        <dbReference type="Proteomes" id="UP001270053"/>
    </source>
</evidence>
<evidence type="ECO:0000313" key="5">
    <source>
        <dbReference type="Proteomes" id="UP001278738"/>
    </source>
</evidence>
<sequence>MREIIISDDAKTKIKNLLEYIESKWSDSVRRKFAQKLYYCVKIIRENPDAFPKSENSKKIHKCVITKQTTLFYRFNDKRVEILTIFDTRQDPNNIKKDIK</sequence>
<dbReference type="AlphaFoldDB" id="A0AAJ2S6L0"/>
<accession>A0AAJ2S6L0</accession>
<dbReference type="EMBL" id="JAWXVG010000001">
    <property type="protein sequence ID" value="MDX6181280.1"/>
    <property type="molecule type" value="Genomic_DNA"/>
</dbReference>
<dbReference type="Proteomes" id="UP001270053">
    <property type="component" value="Unassembled WGS sequence"/>
</dbReference>
<dbReference type="InterPro" id="IPR035093">
    <property type="entry name" value="RelE/ParE_toxin_dom_sf"/>
</dbReference>
<dbReference type="Gene3D" id="3.30.2310.20">
    <property type="entry name" value="RelE-like"/>
    <property type="match status" value="1"/>
</dbReference>
<dbReference type="RefSeq" id="WP_229975889.1">
    <property type="nucleotide sequence ID" value="NZ_CP087133.1"/>
</dbReference>
<evidence type="ECO:0000313" key="3">
    <source>
        <dbReference type="EMBL" id="MDX6184881.1"/>
    </source>
</evidence>
<name>A0AAJ2S6L0_9FLAO</name>
<dbReference type="InterPro" id="IPR007712">
    <property type="entry name" value="RelE/ParE_toxin"/>
</dbReference>
<keyword evidence="1" id="KW-1277">Toxin-antitoxin system</keyword>
<dbReference type="EMBL" id="JAWXVH010000001">
    <property type="protein sequence ID" value="MDX6184881.1"/>
    <property type="molecule type" value="Genomic_DNA"/>
</dbReference>
<keyword evidence="5" id="KW-1185">Reference proteome</keyword>
<evidence type="ECO:0000256" key="1">
    <source>
        <dbReference type="ARBA" id="ARBA00022649"/>
    </source>
</evidence>
<comment type="caution">
    <text evidence="3">The sequence shown here is derived from an EMBL/GenBank/DDBJ whole genome shotgun (WGS) entry which is preliminary data.</text>
</comment>
<dbReference type="Proteomes" id="UP001278738">
    <property type="component" value="Unassembled WGS sequence"/>
</dbReference>
<protein>
    <submittedName>
        <fullName evidence="3">Type II toxin-antitoxin system RelE/ParE family toxin</fullName>
    </submittedName>
</protein>
<reference evidence="3 5" key="1">
    <citation type="submission" date="2023-11" db="EMBL/GenBank/DDBJ databases">
        <title>Unpublished Manusciprt.</title>
        <authorList>
            <person name="Saticioglu I.B."/>
            <person name="Ay H."/>
            <person name="Ajmi N."/>
            <person name="Altun S."/>
            <person name="Duman M."/>
        </authorList>
    </citation>
    <scope>NUCLEOTIDE SEQUENCE</scope>
    <source>
        <strain evidence="2 5">Fl-33</strain>
        <strain evidence="3">Fl-77</strain>
    </source>
</reference>
<gene>
    <name evidence="2" type="ORF">SGQ18_03895</name>
    <name evidence="3" type="ORF">SGQ44_03900</name>
</gene>
<organism evidence="3 4">
    <name type="scientific">Flavobacterium flavipigmentatum</name>
    <dbReference type="NCBI Taxonomy" id="2893884"/>
    <lineage>
        <taxon>Bacteria</taxon>
        <taxon>Pseudomonadati</taxon>
        <taxon>Bacteroidota</taxon>
        <taxon>Flavobacteriia</taxon>
        <taxon>Flavobacteriales</taxon>
        <taxon>Flavobacteriaceae</taxon>
        <taxon>Flavobacterium</taxon>
    </lineage>
</organism>
<evidence type="ECO:0000313" key="2">
    <source>
        <dbReference type="EMBL" id="MDX6181280.1"/>
    </source>
</evidence>
<proteinExistence type="predicted"/>
<dbReference type="Pfam" id="PF05016">
    <property type="entry name" value="ParE_toxin"/>
    <property type="match status" value="1"/>
</dbReference>